<dbReference type="EMBL" id="PYSW02000030">
    <property type="protein sequence ID" value="KAG2379147.1"/>
    <property type="molecule type" value="Genomic_DNA"/>
</dbReference>
<evidence type="ECO:0000313" key="3">
    <source>
        <dbReference type="Proteomes" id="UP000816034"/>
    </source>
</evidence>
<dbReference type="SMART" id="SM00248">
    <property type="entry name" value="ANK"/>
    <property type="match status" value="5"/>
</dbReference>
<dbReference type="RefSeq" id="XP_044546409.1">
    <property type="nucleotide sequence ID" value="XM_044697788.1"/>
</dbReference>
<dbReference type="Gene3D" id="1.25.40.20">
    <property type="entry name" value="Ankyrin repeat-containing domain"/>
    <property type="match status" value="1"/>
</dbReference>
<evidence type="ECO:0000256" key="1">
    <source>
        <dbReference type="SAM" id="MobiDB-lite"/>
    </source>
</evidence>
<gene>
    <name evidence="2" type="ORF">C9374_007785</name>
</gene>
<dbReference type="InterPro" id="IPR036770">
    <property type="entry name" value="Ankyrin_rpt-contain_sf"/>
</dbReference>
<feature type="region of interest" description="Disordered" evidence="1">
    <location>
        <begin position="421"/>
        <end position="469"/>
    </location>
</feature>
<feature type="compositionally biased region" description="Low complexity" evidence="1">
    <location>
        <begin position="435"/>
        <end position="453"/>
    </location>
</feature>
<dbReference type="Proteomes" id="UP000816034">
    <property type="component" value="Unassembled WGS sequence"/>
</dbReference>
<dbReference type="AlphaFoldDB" id="A0AA88GGR5"/>
<proteinExistence type="predicted"/>
<name>A0AA88GGR5_NAELO</name>
<protein>
    <submittedName>
        <fullName evidence="2">Uncharacterized protein</fullName>
    </submittedName>
</protein>
<dbReference type="InterPro" id="IPR002110">
    <property type="entry name" value="Ankyrin_rpt"/>
</dbReference>
<dbReference type="GeneID" id="68100239"/>
<sequence length="693" mass="77320">MHLQPKKLYDKSLLFDHFNHSSLDNANNKRKSQSSENLDLILQASLNQLSRVLKKKYFSSASSSSLSSEQQQQPHESLSSESSKWLTGPQVVEYVTNHLTFPQCHNCSLVHLAARYNKVDILNLLQSCCCDQTCSSPNTSNSLLSSFQNSSQESFDAANHHHHHSKECLHRQEHLWSLHDSNNSTPLFYACLASKTSELSNVSPSVEPSFMDPAQSNYSPGMYNADVANADHECVVFLLSQQAVKEKQLNYHLDSHGNLPIVIALRRKDYVLSDLLILFGAKLSVTVGLGIGVSESLLHFAMRERDLKLVRYIGTQCQKTILKRNQRDENALFACLRDFRSNQHNSSGRVNSNLSMHAEFLKQVLTSGPSIFGNDNFHKALLTKNSFGRNLLHESIVLNDLECMKAICHYLVVSNQQAPSNSSTPISHMSPSEFSDSSLSVNTNSSSSLQSLSPKLGTTFKGRSPRPNQSSMTLLEAMTFDMDKQGNTILHSMTLAVINNTSSTLDDFMWLFDGLRWILSWMENTFKPSLFDSPLISHPPISNFALNVRNHDHLTITDMVHLARKSHNEKTDWALSVLSEKLRETFKKWKEIDSSICYQTGIDQEENDDSVMGGGSSIYSSSNSQMSGSGSFGDSVPSVSTSGGVMNYGSSSQQHNFSPENRMGSKKSFLGFFKKFKRPKNVFPASAPSPNDE</sequence>
<comment type="caution">
    <text evidence="2">The sequence shown here is derived from an EMBL/GenBank/DDBJ whole genome shotgun (WGS) entry which is preliminary data.</text>
</comment>
<evidence type="ECO:0000313" key="2">
    <source>
        <dbReference type="EMBL" id="KAG2379147.1"/>
    </source>
</evidence>
<organism evidence="2 3">
    <name type="scientific">Naegleria lovaniensis</name>
    <name type="common">Amoeba</name>
    <dbReference type="NCBI Taxonomy" id="51637"/>
    <lineage>
        <taxon>Eukaryota</taxon>
        <taxon>Discoba</taxon>
        <taxon>Heterolobosea</taxon>
        <taxon>Tetramitia</taxon>
        <taxon>Eutetramitia</taxon>
        <taxon>Vahlkampfiidae</taxon>
        <taxon>Naegleria</taxon>
    </lineage>
</organism>
<keyword evidence="3" id="KW-1185">Reference proteome</keyword>
<reference evidence="2 3" key="1">
    <citation type="journal article" date="2018" name="BMC Genomics">
        <title>The genome of Naegleria lovaniensis, the basis for a comparative approach to unravel pathogenicity factors of the human pathogenic amoeba N. fowleri.</title>
        <authorList>
            <person name="Liechti N."/>
            <person name="Schurch N."/>
            <person name="Bruggmann R."/>
            <person name="Wittwer M."/>
        </authorList>
    </citation>
    <scope>NUCLEOTIDE SEQUENCE [LARGE SCALE GENOMIC DNA]</scope>
    <source>
        <strain evidence="2 3">ATCC 30569</strain>
    </source>
</reference>
<feature type="compositionally biased region" description="Polar residues" evidence="1">
    <location>
        <begin position="421"/>
        <end position="434"/>
    </location>
</feature>
<dbReference type="SUPFAM" id="SSF48403">
    <property type="entry name" value="Ankyrin repeat"/>
    <property type="match status" value="1"/>
</dbReference>
<accession>A0AA88GGR5</accession>